<feature type="modified residue" description="N6-carboxylysine" evidence="15">
    <location>
        <position position="143"/>
    </location>
</feature>
<evidence type="ECO:0000256" key="6">
    <source>
        <dbReference type="ARBA" id="ARBA00022842"/>
    </source>
</evidence>
<gene>
    <name evidence="15" type="primary">ilvD</name>
    <name evidence="18" type="ORF">CfE428DRAFT_1458</name>
</gene>
<keyword evidence="7 15" id="KW-0408">Iron</keyword>
<dbReference type="NCBIfam" id="TIGR00110">
    <property type="entry name" value="ilvD"/>
    <property type="match status" value="1"/>
</dbReference>
<comment type="caution">
    <text evidence="18">The sequence shown here is derived from an EMBL/GenBank/DDBJ whole genome shotgun (WGS) entry which is preliminary data.</text>
</comment>
<dbReference type="FunCoup" id="B4CY17">
    <property type="interactions" value="522"/>
</dbReference>
<evidence type="ECO:0000259" key="16">
    <source>
        <dbReference type="Pfam" id="PF00920"/>
    </source>
</evidence>
<keyword evidence="6 15" id="KW-0460">Magnesium</keyword>
<dbReference type="SUPFAM" id="SSF52016">
    <property type="entry name" value="LeuD/IlvD-like"/>
    <property type="match status" value="1"/>
</dbReference>
<keyword evidence="10 15" id="KW-0100">Branched-chain amino acid biosynthesis</keyword>
<dbReference type="Gene3D" id="3.50.30.80">
    <property type="entry name" value="IlvD/EDD C-terminal domain-like"/>
    <property type="match status" value="1"/>
</dbReference>
<dbReference type="NCBIfam" id="NF002068">
    <property type="entry name" value="PRK00911.1"/>
    <property type="match status" value="1"/>
</dbReference>
<dbReference type="HAMAP" id="MF_00012">
    <property type="entry name" value="IlvD"/>
    <property type="match status" value="1"/>
</dbReference>
<dbReference type="GO" id="GO:0000287">
    <property type="term" value="F:magnesium ion binding"/>
    <property type="evidence" value="ECO:0007669"/>
    <property type="project" value="UniProtKB-UniRule"/>
</dbReference>
<keyword evidence="19" id="KW-1185">Reference proteome</keyword>
<dbReference type="InterPro" id="IPR004404">
    <property type="entry name" value="DihydroxyA_deHydtase"/>
</dbReference>
<evidence type="ECO:0000256" key="3">
    <source>
        <dbReference type="ARBA" id="ARBA00022605"/>
    </source>
</evidence>
<feature type="binding site" evidence="15">
    <location>
        <position position="481"/>
    </location>
    <ligand>
        <name>Mg(2+)</name>
        <dbReference type="ChEBI" id="CHEBI:18420"/>
    </ligand>
</feature>
<keyword evidence="5 15" id="KW-0479">Metal-binding</keyword>
<comment type="subunit">
    <text evidence="15">Homodimer.</text>
</comment>
<feature type="domain" description="Dihydroxy-acid/6-phosphogluconate dehydratase C-terminal" evidence="17">
    <location>
        <begin position="399"/>
        <end position="588"/>
    </location>
</feature>
<evidence type="ECO:0000256" key="5">
    <source>
        <dbReference type="ARBA" id="ARBA00022723"/>
    </source>
</evidence>
<dbReference type="PANTHER" id="PTHR21000">
    <property type="entry name" value="DIHYDROXY-ACID DEHYDRATASE DAD"/>
    <property type="match status" value="1"/>
</dbReference>
<evidence type="ECO:0000256" key="9">
    <source>
        <dbReference type="ARBA" id="ARBA00023239"/>
    </source>
</evidence>
<evidence type="ECO:0000256" key="13">
    <source>
        <dbReference type="ARBA" id="ARBA00029437"/>
    </source>
</evidence>
<evidence type="ECO:0000313" key="18">
    <source>
        <dbReference type="EMBL" id="EDY21165.1"/>
    </source>
</evidence>
<keyword evidence="4 15" id="KW-0001">2Fe-2S</keyword>
<comment type="catalytic activity">
    <reaction evidence="15">
        <text>(2R,3R)-2,3-dihydroxy-3-methylpentanoate = (S)-3-methyl-2-oxopentanoate + H2O</text>
        <dbReference type="Rhea" id="RHEA:27694"/>
        <dbReference type="ChEBI" id="CHEBI:15377"/>
        <dbReference type="ChEBI" id="CHEBI:35146"/>
        <dbReference type="ChEBI" id="CHEBI:49258"/>
        <dbReference type="EC" id="4.2.1.9"/>
    </reaction>
</comment>
<dbReference type="Pfam" id="PF24877">
    <property type="entry name" value="ILV_EDD_C"/>
    <property type="match status" value="1"/>
</dbReference>
<feature type="domain" description="Dihydroxy-acid/6-phosphogluconate dehydratase N-terminal" evidence="16">
    <location>
        <begin position="53"/>
        <end position="386"/>
    </location>
</feature>
<dbReference type="STRING" id="497964.CfE428DRAFT_1458"/>
<reference evidence="18 19" key="1">
    <citation type="journal article" date="2011" name="J. Bacteriol.">
        <title>Genome sequence of Chthoniobacter flavus Ellin428, an aerobic heterotrophic soil bacterium.</title>
        <authorList>
            <person name="Kant R."/>
            <person name="van Passel M.W."/>
            <person name="Palva A."/>
            <person name="Lucas S."/>
            <person name="Lapidus A."/>
            <person name="Glavina Del Rio T."/>
            <person name="Dalin E."/>
            <person name="Tice H."/>
            <person name="Bruce D."/>
            <person name="Goodwin L."/>
            <person name="Pitluck S."/>
            <person name="Larimer F.W."/>
            <person name="Land M.L."/>
            <person name="Hauser L."/>
            <person name="Sangwan P."/>
            <person name="de Vos W.M."/>
            <person name="Janssen P.H."/>
            <person name="Smidt H."/>
        </authorList>
    </citation>
    <scope>NUCLEOTIDE SEQUENCE [LARGE SCALE GENOMIC DNA]</scope>
    <source>
        <strain evidence="18 19">Ellin428</strain>
    </source>
</reference>
<protein>
    <recommendedName>
        <fullName evidence="14 15">Dihydroxy-acid dehydratase</fullName>
        <shortName evidence="15">DAD</shortName>
        <ecNumber evidence="14 15">4.2.1.9</ecNumber>
    </recommendedName>
</protein>
<comment type="pathway">
    <text evidence="12 15">Amino-acid biosynthesis; L-valine biosynthesis; L-valine from pyruvate: step 3/4.</text>
</comment>
<dbReference type="UniPathway" id="UPA00047">
    <property type="reaction ID" value="UER00057"/>
</dbReference>
<comment type="cofactor">
    <cofactor evidence="1 15">
        <name>Mg(2+)</name>
        <dbReference type="ChEBI" id="CHEBI:18420"/>
    </cofactor>
</comment>
<dbReference type="PANTHER" id="PTHR21000:SF5">
    <property type="entry name" value="DIHYDROXY-ACID DEHYDRATASE, MITOCHONDRIAL"/>
    <property type="match status" value="1"/>
</dbReference>
<dbReference type="InterPro" id="IPR037237">
    <property type="entry name" value="IlvD/EDD_N"/>
</dbReference>
<evidence type="ECO:0000256" key="2">
    <source>
        <dbReference type="ARBA" id="ARBA00006486"/>
    </source>
</evidence>
<dbReference type="InterPro" id="IPR056740">
    <property type="entry name" value="ILV_EDD_C"/>
</dbReference>
<evidence type="ECO:0000313" key="19">
    <source>
        <dbReference type="Proteomes" id="UP000005824"/>
    </source>
</evidence>
<evidence type="ECO:0000256" key="14">
    <source>
        <dbReference type="ARBA" id="ARBA00029490"/>
    </source>
</evidence>
<dbReference type="AlphaFoldDB" id="B4CY17"/>
<dbReference type="InterPro" id="IPR020558">
    <property type="entry name" value="DiOHA_6PGluconate_deHydtase_CS"/>
</dbReference>
<evidence type="ECO:0000256" key="4">
    <source>
        <dbReference type="ARBA" id="ARBA00022714"/>
    </source>
</evidence>
<feature type="binding site" evidence="15">
    <location>
        <position position="142"/>
    </location>
    <ligand>
        <name>Mg(2+)</name>
        <dbReference type="ChEBI" id="CHEBI:18420"/>
    </ligand>
</feature>
<evidence type="ECO:0000256" key="1">
    <source>
        <dbReference type="ARBA" id="ARBA00001946"/>
    </source>
</evidence>
<evidence type="ECO:0000256" key="7">
    <source>
        <dbReference type="ARBA" id="ARBA00023004"/>
    </source>
</evidence>
<dbReference type="EMBL" id="ABVL01000003">
    <property type="protein sequence ID" value="EDY21165.1"/>
    <property type="molecule type" value="Genomic_DNA"/>
</dbReference>
<dbReference type="UniPathway" id="UPA00049">
    <property type="reaction ID" value="UER00061"/>
</dbReference>
<feature type="binding site" evidence="15">
    <location>
        <position position="100"/>
    </location>
    <ligand>
        <name>Mg(2+)</name>
        <dbReference type="ChEBI" id="CHEBI:18420"/>
    </ligand>
</feature>
<dbReference type="PROSITE" id="PS00886">
    <property type="entry name" value="ILVD_EDD_1"/>
    <property type="match status" value="1"/>
</dbReference>
<sequence>MSTPAKAPSKKAASKNGASLHRVYSKHMVDGYERAASRAMLHAVGFAREDFKKSQIGIASTWSMVTPCNMHIDQLARQAEAGSNAAGGKAVIFGTITISDGISMGTEGMKYSLVSREVIADSIETVVGCEGFDGLVAIGGCDKNMPGCLIAMARLNRPSVFVYGGTILPGCITGVLAEKRLRKDRREQFAGKNLDIVSCFEAVGSYANHNMDDRELALVEEQAIPGAGSCGGMYTANTMASAIEALGMSLPNSSAQNAVSPAKAADARAAGGAVLDLIKAGIRPRDIMTKQAFENAITVVIALGGSTNAVLHLLAMAHAAGVDLKIDDFTRIGRKVPVLADLKPSGRYLMSELVGIGGQTPLMKMLLEEGLLHGDCLTVTGKTIAANLKRVKPYPKGQDIVRGFDNPIKKDSHLVVLYGNLAPEGAVAKISGKEGLSFSGKAIVFENEQDALTAILDGRVKKGHVIVIRHEGPVGGPGMREMLSPTSAVMGKGLGKDVALITDGRFSGGSHGFVVGHITPEAALGGPLAVVKNGDAITIDAVKHQLTLDIPKSDLDARLAKWKAPKPHYTRGVLAKYAKQVSTASKGAVTD</sequence>
<accession>B4CY17</accession>
<comment type="similarity">
    <text evidence="2 15">Belongs to the IlvD/Edd family.</text>
</comment>
<dbReference type="eggNOG" id="COG0129">
    <property type="taxonomic scope" value="Bacteria"/>
</dbReference>
<dbReference type="EC" id="4.2.1.9" evidence="14 15"/>
<comment type="caution">
    <text evidence="15">Lacks conserved residue(s) required for the propagation of feature annotation.</text>
</comment>
<proteinExistence type="inferred from homology"/>
<dbReference type="RefSeq" id="WP_006978784.1">
    <property type="nucleotide sequence ID" value="NZ_ABVL01000003.1"/>
</dbReference>
<evidence type="ECO:0000259" key="17">
    <source>
        <dbReference type="Pfam" id="PF24877"/>
    </source>
</evidence>
<comment type="catalytic activity">
    <reaction evidence="11">
        <text>(2R)-2,3-dihydroxy-3-methylbutanoate = 3-methyl-2-oxobutanoate + H2O</text>
        <dbReference type="Rhea" id="RHEA:24809"/>
        <dbReference type="ChEBI" id="CHEBI:11851"/>
        <dbReference type="ChEBI" id="CHEBI:15377"/>
        <dbReference type="ChEBI" id="CHEBI:49072"/>
        <dbReference type="EC" id="4.2.1.9"/>
    </reaction>
    <physiologicalReaction direction="left-to-right" evidence="11">
        <dbReference type="Rhea" id="RHEA:24810"/>
    </physiologicalReaction>
</comment>
<keyword evidence="8 15" id="KW-0411">Iron-sulfur</keyword>
<name>B4CY17_9BACT</name>
<evidence type="ECO:0000256" key="15">
    <source>
        <dbReference type="HAMAP-Rule" id="MF_00012"/>
    </source>
</evidence>
<comment type="cofactor">
    <cofactor evidence="15">
        <name>[2Fe-2S] cluster</name>
        <dbReference type="ChEBI" id="CHEBI:190135"/>
    </cofactor>
    <text evidence="15">Binds 1 [2Fe-2S] cluster per subunit. This cluster acts as a Lewis acid cofactor.</text>
</comment>
<dbReference type="InterPro" id="IPR042096">
    <property type="entry name" value="Dihydro-acid_dehy_C"/>
</dbReference>
<dbReference type="Pfam" id="PF00920">
    <property type="entry name" value="ILVD_EDD_N"/>
    <property type="match status" value="1"/>
</dbReference>
<comment type="function">
    <text evidence="15">Functions in the biosynthesis of branched-chain amino acids. Catalyzes the dehydration of (2R,3R)-2,3-dihydroxy-3-methylpentanoate (2,3-dihydroxy-3-methylvalerate) into 2-oxo-3-methylpentanoate (2-oxo-3-methylvalerate) and of (2R)-2,3-dihydroxy-3-methylbutanoate (2,3-dihydroxyisovalerate) into 2-oxo-3-methylbutanoate (2-oxoisovalerate), the penultimate precursor to L-isoleucine and L-valine, respectively.</text>
</comment>
<dbReference type="GO" id="GO:0051537">
    <property type="term" value="F:2 iron, 2 sulfur cluster binding"/>
    <property type="evidence" value="ECO:0007669"/>
    <property type="project" value="UniProtKB-UniRule"/>
</dbReference>
<evidence type="ECO:0000256" key="11">
    <source>
        <dbReference type="ARBA" id="ARBA00029304"/>
    </source>
</evidence>
<organism evidence="18 19">
    <name type="scientific">Chthoniobacter flavus Ellin428</name>
    <dbReference type="NCBI Taxonomy" id="497964"/>
    <lineage>
        <taxon>Bacteria</taxon>
        <taxon>Pseudomonadati</taxon>
        <taxon>Verrucomicrobiota</taxon>
        <taxon>Spartobacteria</taxon>
        <taxon>Chthoniobacterales</taxon>
        <taxon>Chthoniobacteraceae</taxon>
        <taxon>Chthoniobacter</taxon>
    </lineage>
</organism>
<feature type="active site" description="Proton acceptor" evidence="15">
    <location>
        <position position="507"/>
    </location>
</feature>
<feature type="binding site" description="via carbamate group" evidence="15">
    <location>
        <position position="143"/>
    </location>
    <ligand>
        <name>Mg(2+)</name>
        <dbReference type="ChEBI" id="CHEBI:18420"/>
    </ligand>
</feature>
<keyword evidence="3 15" id="KW-0028">Amino-acid biosynthesis</keyword>
<dbReference type="GO" id="GO:0009099">
    <property type="term" value="P:L-valine biosynthetic process"/>
    <property type="evidence" value="ECO:0007669"/>
    <property type="project" value="UniProtKB-UniRule"/>
</dbReference>
<dbReference type="SUPFAM" id="SSF143975">
    <property type="entry name" value="IlvD/EDD N-terminal domain-like"/>
    <property type="match status" value="1"/>
</dbReference>
<comment type="pathway">
    <text evidence="13 15">Amino-acid biosynthesis; L-isoleucine biosynthesis; L-isoleucine from 2-oxobutanoate: step 3/4.</text>
</comment>
<dbReference type="FunFam" id="3.50.30.80:FF:000001">
    <property type="entry name" value="Dihydroxy-acid dehydratase"/>
    <property type="match status" value="1"/>
</dbReference>
<dbReference type="InterPro" id="IPR000581">
    <property type="entry name" value="ILV_EDD_N"/>
</dbReference>
<evidence type="ECO:0000256" key="8">
    <source>
        <dbReference type="ARBA" id="ARBA00023014"/>
    </source>
</evidence>
<feature type="binding site" evidence="15">
    <location>
        <position position="68"/>
    </location>
    <ligand>
        <name>[2Fe-2S] cluster</name>
        <dbReference type="ChEBI" id="CHEBI:190135"/>
    </ligand>
</feature>
<evidence type="ECO:0000256" key="12">
    <source>
        <dbReference type="ARBA" id="ARBA00029436"/>
    </source>
</evidence>
<dbReference type="Proteomes" id="UP000005824">
    <property type="component" value="Unassembled WGS sequence"/>
</dbReference>
<keyword evidence="9 15" id="KW-0456">Lyase</keyword>
<dbReference type="GO" id="GO:0004160">
    <property type="term" value="F:dihydroxy-acid dehydratase activity"/>
    <property type="evidence" value="ECO:0007669"/>
    <property type="project" value="UniProtKB-UniRule"/>
</dbReference>
<dbReference type="InParanoid" id="B4CY17"/>
<dbReference type="InterPro" id="IPR050165">
    <property type="entry name" value="DHAD_IlvD/Edd"/>
</dbReference>
<dbReference type="PROSITE" id="PS00887">
    <property type="entry name" value="ILVD_EDD_2"/>
    <property type="match status" value="1"/>
</dbReference>
<evidence type="ECO:0000256" key="10">
    <source>
        <dbReference type="ARBA" id="ARBA00023304"/>
    </source>
</evidence>
<dbReference type="GO" id="GO:0009097">
    <property type="term" value="P:isoleucine biosynthetic process"/>
    <property type="evidence" value="ECO:0007669"/>
    <property type="project" value="UniProtKB-UniRule"/>
</dbReference>